<feature type="domain" description="ABC transporter" evidence="13">
    <location>
        <begin position="1064"/>
        <end position="1308"/>
    </location>
</feature>
<evidence type="ECO:0000256" key="12">
    <source>
        <dbReference type="SAM" id="Phobius"/>
    </source>
</evidence>
<dbReference type="GO" id="GO:0015421">
    <property type="term" value="F:ABC-type oligopeptide transporter activity"/>
    <property type="evidence" value="ECO:0007669"/>
    <property type="project" value="TreeGrafter"/>
</dbReference>
<dbReference type="Gene3D" id="1.20.1560.10">
    <property type="entry name" value="ABC transporter type 1, transmembrane domain"/>
    <property type="match status" value="1"/>
</dbReference>
<feature type="transmembrane region" description="Helical" evidence="12">
    <location>
        <begin position="977"/>
        <end position="993"/>
    </location>
</feature>
<dbReference type="FunFam" id="3.40.50.300:FF:000479">
    <property type="entry name" value="Multidrug resistance protein 1A"/>
    <property type="match status" value="1"/>
</dbReference>
<dbReference type="InterPro" id="IPR011527">
    <property type="entry name" value="ABC1_TM_dom"/>
</dbReference>
<keyword evidence="10 12" id="KW-0472">Membrane</keyword>
<dbReference type="GO" id="GO:0005524">
    <property type="term" value="F:ATP binding"/>
    <property type="evidence" value="ECO:0007669"/>
    <property type="project" value="UniProtKB-KW"/>
</dbReference>
<evidence type="ECO:0000256" key="10">
    <source>
        <dbReference type="ARBA" id="ARBA00023136"/>
    </source>
</evidence>
<dbReference type="InterPro" id="IPR003593">
    <property type="entry name" value="AAA+_ATPase"/>
</dbReference>
<feature type="transmembrane region" description="Helical" evidence="12">
    <location>
        <begin position="154"/>
        <end position="179"/>
    </location>
</feature>
<keyword evidence="6" id="KW-0547">Nucleotide-binding</keyword>
<dbReference type="GO" id="GO:0016887">
    <property type="term" value="F:ATP hydrolysis activity"/>
    <property type="evidence" value="ECO:0007669"/>
    <property type="project" value="InterPro"/>
</dbReference>
<dbReference type="SMART" id="SM00382">
    <property type="entry name" value="AAA"/>
    <property type="match status" value="2"/>
</dbReference>
<dbReference type="GO" id="GO:0005743">
    <property type="term" value="C:mitochondrial inner membrane"/>
    <property type="evidence" value="ECO:0007669"/>
    <property type="project" value="TreeGrafter"/>
</dbReference>
<feature type="transmembrane region" description="Helical" evidence="12">
    <location>
        <begin position="347"/>
        <end position="367"/>
    </location>
</feature>
<evidence type="ECO:0000256" key="6">
    <source>
        <dbReference type="ARBA" id="ARBA00022741"/>
    </source>
</evidence>
<proteinExistence type="inferred from homology"/>
<evidence type="ECO:0000256" key="3">
    <source>
        <dbReference type="ARBA" id="ARBA00022448"/>
    </source>
</evidence>
<dbReference type="InterPro" id="IPR027417">
    <property type="entry name" value="P-loop_NTPase"/>
</dbReference>
<evidence type="ECO:0000256" key="1">
    <source>
        <dbReference type="ARBA" id="ARBA00004141"/>
    </source>
</evidence>
<dbReference type="InterPro" id="IPR003439">
    <property type="entry name" value="ABC_transporter-like_ATP-bd"/>
</dbReference>
<feature type="transmembrane region" description="Helical" evidence="12">
    <location>
        <begin position="782"/>
        <end position="815"/>
    </location>
</feature>
<feature type="domain" description="ABC transporter" evidence="13">
    <location>
        <begin position="441"/>
        <end position="677"/>
    </location>
</feature>
<gene>
    <name evidence="15" type="ORF">OKA104_LOCUS26606</name>
</gene>
<feature type="transmembrane region" description="Helical" evidence="12">
    <location>
        <begin position="379"/>
        <end position="402"/>
    </location>
</feature>
<feature type="domain" description="ABC transmembrane type-1" evidence="14">
    <location>
        <begin position="743"/>
        <end position="1029"/>
    </location>
</feature>
<dbReference type="SUPFAM" id="SSF90123">
    <property type="entry name" value="ABC transporter transmembrane region"/>
    <property type="match status" value="2"/>
</dbReference>
<dbReference type="EMBL" id="CAJOAY010002348">
    <property type="protein sequence ID" value="CAF3944949.1"/>
    <property type="molecule type" value="Genomic_DNA"/>
</dbReference>
<dbReference type="CDD" id="cd18578">
    <property type="entry name" value="ABC_6TM_Pgp_ABCB1_D2_like"/>
    <property type="match status" value="1"/>
</dbReference>
<evidence type="ECO:0000256" key="9">
    <source>
        <dbReference type="ARBA" id="ARBA00022989"/>
    </source>
</evidence>
<comment type="similarity">
    <text evidence="2">Belongs to the ABC transporter superfamily. ABCB family. Multidrug resistance exporter (TC 3.A.1.201) subfamily.</text>
</comment>
<keyword evidence="9 12" id="KW-1133">Transmembrane helix</keyword>
<dbReference type="PANTHER" id="PTHR43394:SF27">
    <property type="entry name" value="ATP-DEPENDENT TRANSLOCASE ABCB1-LIKE"/>
    <property type="match status" value="1"/>
</dbReference>
<feature type="transmembrane region" description="Helical" evidence="12">
    <location>
        <begin position="889"/>
        <end position="908"/>
    </location>
</feature>
<evidence type="ECO:0000259" key="14">
    <source>
        <dbReference type="PROSITE" id="PS50929"/>
    </source>
</evidence>
<feature type="transmembrane region" description="Helical" evidence="12">
    <location>
        <begin position="233"/>
        <end position="255"/>
    </location>
</feature>
<evidence type="ECO:0000256" key="11">
    <source>
        <dbReference type="ARBA" id="ARBA00023180"/>
    </source>
</evidence>
<dbReference type="Pfam" id="PF00664">
    <property type="entry name" value="ABC_membrane"/>
    <property type="match status" value="2"/>
</dbReference>
<evidence type="ECO:0000313" key="15">
    <source>
        <dbReference type="EMBL" id="CAF3944949.1"/>
    </source>
</evidence>
<sequence length="1311" mass="148562">MFKRKQSDASIPLLSDNEHEPIQSKNKSTLFGKFYGEKIETSTTNEKSSSRKTVSFIELFQYADKWDILLLIIGFSLSLIQGFIFPWMLYLLGRLCGTFAQRVYDQCLFVASSQCPFGIDINTMPYSQYSKLCHSNNSAIQSLMEDYPDFHKRIYQLIVNLIVLACIQFFVSGIGYMVFTTTSKRQTNRIRQLLFRTILNKTLTYFDTHSSTEWYMKLSSNIDHIALGIGDKLTTFITTSLYSLFGMIICLFIYWPLALLLFIIIFWNFFLISYLSTVITRVSVDEMRTYAKAGSVAQEGLSALRTVLVNNAVGFIIKRYTNYLDLVQKYTKKKSIVFGLIHSTLKIVAYLFNVVCLITVIFIFRHLSEKNQPSINDILTILTVAGICLGLVTQAGAFSVFVSEAKGAAVDVFAMLNEDQTTNEDIKDDKHLRTKASFNNIQFTHVTFTYPSRPTTYALNDISFRLDRGNTVALVGHSGSGKSSCIQLLTRFYDVTSGEILLDGINLTDYNRQWLRQHVAIVNQDAAIFSTTIFNNIQYGNEKATRKDVIEAAKQANAHTFIMALPNKYDTIIGSRGFNLSGGERQRIVLARALIQQAPILLLDEPTSALDSHSEALFQQALYRSCQDRIVLIVAHRLSTIRKCSHIYLLDHGQIVESGNHESLMTLQGLYFKLVQAQQQYNATEIVTDMLSEDNDNEMRYRHVSSSDKNVSLLNTNDTTSMKTKYPFFTLLKLARPEYNYIIIGSIICLIYSGFDVLYSILLGYSVKVLQECHIKQQEQKIKFVCLILFLLGILTFSINLIIHANFAVAATAFIKRLRIKALTAFFRQEVGWHDRQENNSTALCVRLSTDADDVKRLLNIRIIFVIQAIGTLFIGTIIGLIINWRLMLIVNIQLIIYALVVAGIIYINERNTILHNKIIQEATTLTVECISNIRTVRQLGKDKDFSNQYNALVDQTELPTQTIVVLGFLSGIRHSIGRFAVGILYAVGLKFVDNNLLSLDEMTIVFVYAIFISVGTMITEMAAAEIGRTGTASRNFVNLFERQSLIDIEASNKHKPNSFNSDINFDQVTFSYPTRPHIKILDHLSMQIHRGQTIALVGPSGCGKSSIIQLLTRFYDVDDGHLFIDNNDIRSLDVDWWRSQIGLVNQEPILFDTTIKENILFGCQYRSESLPTDEQIIQVAKLAKIHDFICSLPQAYETNVGVEGTQMSTGQKQRIVIARCLLRQTKLLLFDEATSALDTVNEQLIQQALEEAHLNENSTTIIVAHRLSTIHRCNMIYVFNNQGDIIESGTHETLLALKGIYYRMITAFTH</sequence>
<feature type="transmembrane region" description="Helical" evidence="12">
    <location>
        <begin position="863"/>
        <end position="883"/>
    </location>
</feature>
<dbReference type="PANTHER" id="PTHR43394">
    <property type="entry name" value="ATP-DEPENDENT PERMEASE MDL1, MITOCHONDRIAL"/>
    <property type="match status" value="1"/>
</dbReference>
<keyword evidence="4 12" id="KW-0812">Transmembrane</keyword>
<keyword evidence="8" id="KW-1278">Translocase</keyword>
<evidence type="ECO:0000313" key="16">
    <source>
        <dbReference type="Proteomes" id="UP000663881"/>
    </source>
</evidence>
<feature type="transmembrane region" description="Helical" evidence="12">
    <location>
        <begin position="741"/>
        <end position="762"/>
    </location>
</feature>
<protein>
    <submittedName>
        <fullName evidence="15">Uncharacterized protein</fullName>
    </submittedName>
</protein>
<name>A0A819KHY8_9BILA</name>
<dbReference type="PROSITE" id="PS50893">
    <property type="entry name" value="ABC_TRANSPORTER_2"/>
    <property type="match status" value="2"/>
</dbReference>
<keyword evidence="5" id="KW-0677">Repeat</keyword>
<reference evidence="15" key="1">
    <citation type="submission" date="2021-02" db="EMBL/GenBank/DDBJ databases">
        <authorList>
            <person name="Nowell W R."/>
        </authorList>
    </citation>
    <scope>NUCLEOTIDE SEQUENCE</scope>
</reference>
<dbReference type="FunFam" id="3.40.50.300:FF:000218">
    <property type="entry name" value="Multidrug ABC transporter ATP-binding protein"/>
    <property type="match status" value="1"/>
</dbReference>
<dbReference type="Gene3D" id="3.40.50.300">
    <property type="entry name" value="P-loop containing nucleotide triphosphate hydrolases"/>
    <property type="match status" value="2"/>
</dbReference>
<dbReference type="PROSITE" id="PS00211">
    <property type="entry name" value="ABC_TRANSPORTER_1"/>
    <property type="match status" value="1"/>
</dbReference>
<evidence type="ECO:0000256" key="4">
    <source>
        <dbReference type="ARBA" id="ARBA00022692"/>
    </source>
</evidence>
<keyword evidence="11" id="KW-0325">Glycoprotein</keyword>
<keyword evidence="3" id="KW-0813">Transport</keyword>
<evidence type="ECO:0000256" key="5">
    <source>
        <dbReference type="ARBA" id="ARBA00022737"/>
    </source>
</evidence>
<dbReference type="SUPFAM" id="SSF52540">
    <property type="entry name" value="P-loop containing nucleoside triphosphate hydrolases"/>
    <property type="match status" value="2"/>
</dbReference>
<comment type="subcellular location">
    <subcellularLocation>
        <location evidence="1">Membrane</location>
        <topology evidence="1">Multi-pass membrane protein</topology>
    </subcellularLocation>
</comment>
<feature type="domain" description="ABC transmembrane type-1" evidence="14">
    <location>
        <begin position="72"/>
        <end position="404"/>
    </location>
</feature>
<feature type="transmembrane region" description="Helical" evidence="12">
    <location>
        <begin position="261"/>
        <end position="282"/>
    </location>
</feature>
<dbReference type="InterPro" id="IPR039421">
    <property type="entry name" value="Type_1_exporter"/>
</dbReference>
<evidence type="ECO:0000256" key="7">
    <source>
        <dbReference type="ARBA" id="ARBA00022840"/>
    </source>
</evidence>
<keyword evidence="7" id="KW-0067">ATP-binding</keyword>
<evidence type="ECO:0000256" key="8">
    <source>
        <dbReference type="ARBA" id="ARBA00022967"/>
    </source>
</evidence>
<feature type="transmembrane region" description="Helical" evidence="12">
    <location>
        <begin position="68"/>
        <end position="89"/>
    </location>
</feature>
<dbReference type="GO" id="GO:0090374">
    <property type="term" value="P:oligopeptide export from mitochondrion"/>
    <property type="evidence" value="ECO:0007669"/>
    <property type="project" value="TreeGrafter"/>
</dbReference>
<dbReference type="PROSITE" id="PS50929">
    <property type="entry name" value="ABC_TM1F"/>
    <property type="match status" value="2"/>
</dbReference>
<dbReference type="Proteomes" id="UP000663881">
    <property type="component" value="Unassembled WGS sequence"/>
</dbReference>
<dbReference type="Pfam" id="PF00005">
    <property type="entry name" value="ABC_tran"/>
    <property type="match status" value="2"/>
</dbReference>
<evidence type="ECO:0000259" key="13">
    <source>
        <dbReference type="PROSITE" id="PS50893"/>
    </source>
</evidence>
<evidence type="ECO:0000256" key="2">
    <source>
        <dbReference type="ARBA" id="ARBA00007577"/>
    </source>
</evidence>
<accession>A0A819KHY8</accession>
<organism evidence="15 16">
    <name type="scientific">Adineta steineri</name>
    <dbReference type="NCBI Taxonomy" id="433720"/>
    <lineage>
        <taxon>Eukaryota</taxon>
        <taxon>Metazoa</taxon>
        <taxon>Spiralia</taxon>
        <taxon>Gnathifera</taxon>
        <taxon>Rotifera</taxon>
        <taxon>Eurotatoria</taxon>
        <taxon>Bdelloidea</taxon>
        <taxon>Adinetida</taxon>
        <taxon>Adinetidae</taxon>
        <taxon>Adineta</taxon>
    </lineage>
</organism>
<comment type="caution">
    <text evidence="15">The sequence shown here is derived from an EMBL/GenBank/DDBJ whole genome shotgun (WGS) entry which is preliminary data.</text>
</comment>
<feature type="transmembrane region" description="Helical" evidence="12">
    <location>
        <begin position="1005"/>
        <end position="1025"/>
    </location>
</feature>
<dbReference type="InterPro" id="IPR017871">
    <property type="entry name" value="ABC_transporter-like_CS"/>
</dbReference>
<dbReference type="InterPro" id="IPR036640">
    <property type="entry name" value="ABC1_TM_sf"/>
</dbReference>